<evidence type="ECO:0000313" key="1">
    <source>
        <dbReference type="EMBL" id="QJF12428.1"/>
    </source>
</evidence>
<sequence>MTAMYRYLILLLATVLGIGTATVITSYNTLDGVYNGTVLIYNGTYYLVQGRELNLSNVVIANGIVVVNGNGYAIASKLSCETKSGILNGLIVLKGGGYVVLGGQEIRVGDYVVINGTALLMNACVYHSLKR</sequence>
<keyword evidence="2" id="KW-1185">Reference proteome</keyword>
<accession>A0A6M3VX77</accession>
<reference evidence="1 2" key="1">
    <citation type="journal article" date="2020" name="ISME J.">
        <title>New virus isolates from Italian hydrothermal environments underscore the biogeographic pattern in archaeal virus communities.</title>
        <authorList>
            <person name="Baquero D.P."/>
            <person name="Contursi P."/>
            <person name="Piochi M."/>
            <person name="Bartolucci S."/>
            <person name="Liu Y."/>
            <person name="Cvirkaite-Krupovic V."/>
            <person name="Prangishvili D."/>
            <person name="Krupovic M."/>
        </authorList>
    </citation>
    <scope>NUCLEOTIDE SEQUENCE [LARGE SCALE GENOMIC DNA]</scope>
    <source>
        <strain evidence="1">10</strain>
    </source>
</reference>
<gene>
    <name evidence="1" type="ORF">PSV2_gp16</name>
</gene>
<dbReference type="EMBL" id="MN876845">
    <property type="protein sequence ID" value="QJF12428.1"/>
    <property type="molecule type" value="Genomic_DNA"/>
</dbReference>
<evidence type="ECO:0000313" key="2">
    <source>
        <dbReference type="Proteomes" id="UP000501879"/>
    </source>
</evidence>
<name>A0A6M3VX77_9VIRU</name>
<protein>
    <submittedName>
        <fullName evidence="1">Uncharacterized protein</fullName>
    </submittedName>
</protein>
<organism evidence="1 2">
    <name type="scientific">Pyrobaculum spherical virus 2</name>
    <dbReference type="NCBI Taxonomy" id="2730632"/>
    <lineage>
        <taxon>Viruses</taxon>
        <taxon>Viruses incertae sedis</taxon>
        <taxon>Globuloviridae</taxon>
        <taxon>Alphaglobulovirus</taxon>
        <taxon>Alphaglobulovirus pozzuoliense</taxon>
    </lineage>
</organism>
<proteinExistence type="predicted"/>
<dbReference type="Proteomes" id="UP000501879">
    <property type="component" value="Segment"/>
</dbReference>